<feature type="region of interest" description="Disordered" evidence="1">
    <location>
        <begin position="22"/>
        <end position="87"/>
    </location>
</feature>
<feature type="compositionally biased region" description="Low complexity" evidence="1">
    <location>
        <begin position="29"/>
        <end position="52"/>
    </location>
</feature>
<feature type="region of interest" description="Disordered" evidence="1">
    <location>
        <begin position="1302"/>
        <end position="1358"/>
    </location>
</feature>
<keyword evidence="4" id="KW-1185">Reference proteome</keyword>
<accession>A0ABD3N7F4</accession>
<feature type="compositionally biased region" description="Polar residues" evidence="1">
    <location>
        <begin position="218"/>
        <end position="233"/>
    </location>
</feature>
<dbReference type="PANTHER" id="PTHR13297:SF5">
    <property type="entry name" value="TBC1 DOMAIN FAMILY MEMBER 23"/>
    <property type="match status" value="1"/>
</dbReference>
<dbReference type="PANTHER" id="PTHR13297">
    <property type="entry name" value="TBC1 DOMAIN FAMILY MEMBER 23-RELATED"/>
    <property type="match status" value="1"/>
</dbReference>
<feature type="domain" description="Rhodanese" evidence="2">
    <location>
        <begin position="874"/>
        <end position="994"/>
    </location>
</feature>
<feature type="region of interest" description="Disordered" evidence="1">
    <location>
        <begin position="111"/>
        <end position="133"/>
    </location>
</feature>
<name>A0ABD3N7F4_9STRA</name>
<feature type="region of interest" description="Disordered" evidence="1">
    <location>
        <begin position="1382"/>
        <end position="1475"/>
    </location>
</feature>
<dbReference type="Proteomes" id="UP001530400">
    <property type="component" value="Unassembled WGS sequence"/>
</dbReference>
<feature type="region of interest" description="Disordered" evidence="1">
    <location>
        <begin position="1495"/>
        <end position="1517"/>
    </location>
</feature>
<evidence type="ECO:0000313" key="3">
    <source>
        <dbReference type="EMBL" id="KAL3771999.1"/>
    </source>
</evidence>
<feature type="region of interest" description="Disordered" evidence="1">
    <location>
        <begin position="708"/>
        <end position="734"/>
    </location>
</feature>
<feature type="region of interest" description="Disordered" evidence="1">
    <location>
        <begin position="203"/>
        <end position="235"/>
    </location>
</feature>
<feature type="compositionally biased region" description="Basic and acidic residues" evidence="1">
    <location>
        <begin position="710"/>
        <end position="734"/>
    </location>
</feature>
<feature type="region of interest" description="Disordered" evidence="1">
    <location>
        <begin position="1102"/>
        <end position="1286"/>
    </location>
</feature>
<dbReference type="InterPro" id="IPR001763">
    <property type="entry name" value="Rhodanese-like_dom"/>
</dbReference>
<dbReference type="SUPFAM" id="SSF47923">
    <property type="entry name" value="Ypt/Rab-GAP domain of gyp1p"/>
    <property type="match status" value="1"/>
</dbReference>
<evidence type="ECO:0000256" key="1">
    <source>
        <dbReference type="SAM" id="MobiDB-lite"/>
    </source>
</evidence>
<feature type="compositionally biased region" description="Polar residues" evidence="1">
    <location>
        <begin position="1447"/>
        <end position="1456"/>
    </location>
</feature>
<dbReference type="InterPro" id="IPR039755">
    <property type="entry name" value="TBC1D23"/>
</dbReference>
<evidence type="ECO:0000313" key="4">
    <source>
        <dbReference type="Proteomes" id="UP001530400"/>
    </source>
</evidence>
<evidence type="ECO:0000259" key="2">
    <source>
        <dbReference type="PROSITE" id="PS50206"/>
    </source>
</evidence>
<reference evidence="3 4" key="1">
    <citation type="submission" date="2024-10" db="EMBL/GenBank/DDBJ databases">
        <title>Updated reference genomes for cyclostephanoid diatoms.</title>
        <authorList>
            <person name="Roberts W.R."/>
            <person name="Alverson A.J."/>
        </authorList>
    </citation>
    <scope>NUCLEOTIDE SEQUENCE [LARGE SCALE GENOMIC DNA]</scope>
    <source>
        <strain evidence="3 4">AJA010-31</strain>
    </source>
</reference>
<proteinExistence type="predicted"/>
<protein>
    <recommendedName>
        <fullName evidence="2">Rhodanese domain-containing protein</fullName>
    </recommendedName>
</protein>
<sequence length="1536" mass="167446">MADQDDDFDDLFSFGAEATSTTAAVARNSSSSDFDLLTDLNTPAPAPAATPANDEFDDLFGTPPGTPITPKTTLPSPELTNVTQTMDDFHVHDAGTRDFLEWLDDDDRHKDSLKQSAGAGDITGEGDVDKVDDKEEDDFDFDQMLAEADVNVSSSLKSSQLTSSSLKGSLQSDGAGAAHQVGVLELNQPAPVDVMNDAAKATNAASSVNRSSASIDSTDNSNSATIDATSDRSPTAIEPLASAESRNSQLSTGTITPEPISKPYVSACIEEELAFDSWNDDDADDVPISASEIGDDGNPTAEAADGSAPANTSTLGSPVKATFTTLSEAIRSSISTIDDVRSLFQRETGRSNISHEVGVSLEDRPYLWTKVICGKVLGELDNSSIAESFREWIKKDEKSAKYSSEVCAVMIEQMIFEAGNNSTGLDQDLLSVLAFHDKNASSMNIDPLIPPVVYAILQSGIPPAAASVVLSQIEPSAMPLLRLSQNERYLAVKNLHMDFYLLACYHLPLLVMHLDRQCPGWYWPKPLADEKAEREQRSETDTTEHPTVPTVEAKNQHAPESGAVVPLSWFITNFAGELGKSCLDHKLLLPLWDYLLTMGDCSRKFFLAIAMLDKHSDSLLMSRGDELRAELVKVLNFKANSFDEESFVGGGSSGQQRIADGESTEMVCEWLNLAQSLSESTPSSVINMLRSVDDRAISDALTARQAALDGKARAQQEAEEAAKKKEREERDAEEKKALTKARLVAYYREYNPEKVDTIDQIYNMFDGRFEVLNEKLKKKYGKGFLPDEPVKDQVSVQTRNFFESVNKSISETRKHVALSVAERRKKNAKPASTVNQAKSKVALEISPTEIIPHVCSTKGHNPITGERWATTPDNNLKFYLIDCRPESIAKEQGRFPTAVDMGPNKLQDPDELQQLTDMFESLRGAVHICVMGEGFSSFPALYDHPLTREEEKLLEDDISRTSNCCLFFLKKGFPFVSILRGGFAAAHAFLWRNGPDMGLPPSNVLVDYDPLISLFSQLETARQEQEEYKNAPAREKTARTLQKIIDSSMTRLTMEEQRLNSLATDFSRPENVDKVKQSVRSLSQKVSTAGISFGKTPPLFMSKKFASTKSPDSESTDPAASNENSDSTRMPSIASFKEKIALKRWQPESTASTKTEEASEGTGPIESDESKDVTPFESGSASEQDSEDDAMSDSLRTLSIDSSAKQEQETAANKQFPSMSQFRLKMGFSANKVENAGDESKPTDDAGEKNELSSRFGFLQKQAAPLNQNSGEKAEQNAASDTLTQEANQVKKSFDFLKKLHVPTSATDEAAPTATDSIKADGTGPKNPFGFLKKSAASTSQSTEEKSNQDPSATAPDSVAAEVMKSKFASFSKFGSSLLQKKEAIKSDSPEQDANPPSSPVKATFDSFSKSLEAVKTKISEYEDPFNPKNYSRPDKTRFSVAKNDSKPATQPNDGTGSLLFMEGEPDDGLEDVIDFGTTTESDTTELSDPFELVSHGNAHQTDDPFSGLNAQPEGDPAQNLFSDFSSLNAEVLECG</sequence>
<feature type="compositionally biased region" description="Polar residues" evidence="1">
    <location>
        <begin position="1194"/>
        <end position="1221"/>
    </location>
</feature>
<feature type="compositionally biased region" description="Polar residues" evidence="1">
    <location>
        <begin position="1116"/>
        <end position="1130"/>
    </location>
</feature>
<feature type="compositionally biased region" description="Acidic residues" evidence="1">
    <location>
        <begin position="1464"/>
        <end position="1474"/>
    </location>
</feature>
<feature type="compositionally biased region" description="Polar residues" evidence="1">
    <location>
        <begin position="1265"/>
        <end position="1286"/>
    </location>
</feature>
<feature type="compositionally biased region" description="Low complexity" evidence="1">
    <location>
        <begin position="203"/>
        <end position="217"/>
    </location>
</feature>
<gene>
    <name evidence="3" type="ORF">ACHAWO_008171</name>
</gene>
<dbReference type="InterPro" id="IPR035969">
    <property type="entry name" value="Rab-GAP_TBC_sf"/>
</dbReference>
<comment type="caution">
    <text evidence="3">The sequence shown here is derived from an EMBL/GenBank/DDBJ whole genome shotgun (WGS) entry which is preliminary data.</text>
</comment>
<dbReference type="EMBL" id="JALLPJ020001275">
    <property type="protein sequence ID" value="KAL3771999.1"/>
    <property type="molecule type" value="Genomic_DNA"/>
</dbReference>
<organism evidence="3 4">
    <name type="scientific">Cyclotella atomus</name>
    <dbReference type="NCBI Taxonomy" id="382360"/>
    <lineage>
        <taxon>Eukaryota</taxon>
        <taxon>Sar</taxon>
        <taxon>Stramenopiles</taxon>
        <taxon>Ochrophyta</taxon>
        <taxon>Bacillariophyta</taxon>
        <taxon>Coscinodiscophyceae</taxon>
        <taxon>Thalassiosirophycidae</taxon>
        <taxon>Stephanodiscales</taxon>
        <taxon>Stephanodiscaceae</taxon>
        <taxon>Cyclotella</taxon>
    </lineage>
</organism>
<dbReference type="PROSITE" id="PS50206">
    <property type="entry name" value="RHODANESE_3"/>
    <property type="match status" value="1"/>
</dbReference>
<feature type="region of interest" description="Disordered" evidence="1">
    <location>
        <begin position="289"/>
        <end position="316"/>
    </location>
</feature>
<feature type="compositionally biased region" description="Basic and acidic residues" evidence="1">
    <location>
        <begin position="1238"/>
        <end position="1252"/>
    </location>
</feature>